<gene>
    <name evidence="2" type="ORF">GA0070624_4636</name>
</gene>
<dbReference type="STRING" id="568872.GA0070624_4636"/>
<protein>
    <submittedName>
        <fullName evidence="2">Uncharacterized protein</fullName>
    </submittedName>
</protein>
<reference evidence="3" key="1">
    <citation type="submission" date="2016-06" db="EMBL/GenBank/DDBJ databases">
        <authorList>
            <person name="Varghese N."/>
            <person name="Submissions Spin"/>
        </authorList>
    </citation>
    <scope>NUCLEOTIDE SEQUENCE [LARGE SCALE GENOMIC DNA]</scope>
    <source>
        <strain evidence="3">DSM 45431</strain>
    </source>
</reference>
<name>A0A1C6SU41_9ACTN</name>
<dbReference type="RefSeq" id="WP_091344433.1">
    <property type="nucleotide sequence ID" value="NZ_FMHV01000002.1"/>
</dbReference>
<keyword evidence="1" id="KW-1133">Transmembrane helix</keyword>
<dbReference type="OrthoDB" id="3405163at2"/>
<keyword evidence="1" id="KW-0472">Membrane</keyword>
<keyword evidence="3" id="KW-1185">Reference proteome</keyword>
<evidence type="ECO:0000313" key="2">
    <source>
        <dbReference type="EMBL" id="SCL33051.1"/>
    </source>
</evidence>
<accession>A0A1C6SU41</accession>
<dbReference type="Proteomes" id="UP000199413">
    <property type="component" value="Unassembled WGS sequence"/>
</dbReference>
<proteinExistence type="predicted"/>
<evidence type="ECO:0000256" key="1">
    <source>
        <dbReference type="SAM" id="Phobius"/>
    </source>
</evidence>
<keyword evidence="1" id="KW-0812">Transmembrane</keyword>
<dbReference type="AlphaFoldDB" id="A0A1C6SU41"/>
<feature type="transmembrane region" description="Helical" evidence="1">
    <location>
        <begin position="16"/>
        <end position="34"/>
    </location>
</feature>
<sequence>MPASERDRAAARRSRLLWAGILAVIGLVLLLLGLTVANGAVAGIEVALAIVLLLTSFAMQRVARRETLYREEGR</sequence>
<dbReference type="EMBL" id="FMHV01000002">
    <property type="protein sequence ID" value="SCL33051.1"/>
    <property type="molecule type" value="Genomic_DNA"/>
</dbReference>
<organism evidence="2 3">
    <name type="scientific">Micromonospora rhizosphaerae</name>
    <dbReference type="NCBI Taxonomy" id="568872"/>
    <lineage>
        <taxon>Bacteria</taxon>
        <taxon>Bacillati</taxon>
        <taxon>Actinomycetota</taxon>
        <taxon>Actinomycetes</taxon>
        <taxon>Micromonosporales</taxon>
        <taxon>Micromonosporaceae</taxon>
        <taxon>Micromonospora</taxon>
    </lineage>
</organism>
<feature type="transmembrane region" description="Helical" evidence="1">
    <location>
        <begin position="40"/>
        <end position="59"/>
    </location>
</feature>
<evidence type="ECO:0000313" key="3">
    <source>
        <dbReference type="Proteomes" id="UP000199413"/>
    </source>
</evidence>